<feature type="transmembrane region" description="Helical" evidence="1">
    <location>
        <begin position="171"/>
        <end position="192"/>
    </location>
</feature>
<keyword evidence="1" id="KW-1133">Transmembrane helix</keyword>
<proteinExistence type="predicted"/>
<protein>
    <recommendedName>
        <fullName evidence="4">DUF624 domain-containing protein</fullName>
    </recommendedName>
</protein>
<evidence type="ECO:0000256" key="1">
    <source>
        <dbReference type="SAM" id="Phobius"/>
    </source>
</evidence>
<dbReference type="Pfam" id="PF04854">
    <property type="entry name" value="DUF624"/>
    <property type="match status" value="1"/>
</dbReference>
<evidence type="ECO:0000313" key="2">
    <source>
        <dbReference type="EMBL" id="AZA12790.1"/>
    </source>
</evidence>
<dbReference type="AlphaFoldDB" id="A0A3G6J8L5"/>
<accession>A0A3G6J8L5</accession>
<evidence type="ECO:0008006" key="4">
    <source>
        <dbReference type="Google" id="ProtNLM"/>
    </source>
</evidence>
<dbReference type="InterPro" id="IPR006938">
    <property type="entry name" value="DUF624"/>
</dbReference>
<dbReference type="EMBL" id="CP033896">
    <property type="protein sequence ID" value="AZA12790.1"/>
    <property type="molecule type" value="Genomic_DNA"/>
</dbReference>
<keyword evidence="3" id="KW-1185">Reference proteome</keyword>
<organism evidence="2 3">
    <name type="scientific">Corynebacterium choanae</name>
    <dbReference type="NCBI Taxonomy" id="1862358"/>
    <lineage>
        <taxon>Bacteria</taxon>
        <taxon>Bacillati</taxon>
        <taxon>Actinomycetota</taxon>
        <taxon>Actinomycetes</taxon>
        <taxon>Mycobacteriales</taxon>
        <taxon>Corynebacteriaceae</taxon>
        <taxon>Corynebacterium</taxon>
    </lineage>
</organism>
<feature type="transmembrane region" description="Helical" evidence="1">
    <location>
        <begin position="198"/>
        <end position="220"/>
    </location>
</feature>
<reference evidence="2 3" key="1">
    <citation type="submission" date="2018-11" db="EMBL/GenBank/DDBJ databases">
        <authorList>
            <person name="Kleinhagauer T."/>
            <person name="Glaeser S.P."/>
            <person name="Spergser J."/>
            <person name="Ruckert C."/>
            <person name="Kaempfer P."/>
            <person name="Busse H.-J."/>
        </authorList>
    </citation>
    <scope>NUCLEOTIDE SEQUENCE [LARGE SCALE GENOMIC DNA]</scope>
    <source>
        <strain evidence="2 3">200CH</strain>
    </source>
</reference>
<gene>
    <name evidence="2" type="ORF">CCHOA_01815</name>
</gene>
<feature type="transmembrane region" description="Helical" evidence="1">
    <location>
        <begin position="85"/>
        <end position="105"/>
    </location>
</feature>
<feature type="transmembrane region" description="Helical" evidence="1">
    <location>
        <begin position="35"/>
        <end position="64"/>
    </location>
</feature>
<keyword evidence="1" id="KW-0812">Transmembrane</keyword>
<name>A0A3G6J8L5_9CORY</name>
<dbReference type="Proteomes" id="UP000269019">
    <property type="component" value="Chromosome"/>
</dbReference>
<sequence>MYRLQVVVERKDPAVKGLLDIDGGLYAALQLFAEIVLLNLLMVIGLCSIVCGGAGITASFAVVHTRLNGNSSPLFATFMQALRRTWLRAIAPWLVIVAITLIALWELALLASLPMSLATQAGRALVIVAYLVAVACVVWYCCLLSADVHNASVRELARQAMVTTIVQLPRTALVVLVVIVPVVVAAISLPWALRLVGFYLVVGIGLSVYLQGLATHAVLYPRPESRA</sequence>
<keyword evidence="1" id="KW-0472">Membrane</keyword>
<feature type="transmembrane region" description="Helical" evidence="1">
    <location>
        <begin position="125"/>
        <end position="150"/>
    </location>
</feature>
<dbReference type="RefSeq" id="WP_123926096.1">
    <property type="nucleotide sequence ID" value="NZ_CP033896.1"/>
</dbReference>
<dbReference type="KEGG" id="ccho:CCHOA_01815"/>
<evidence type="ECO:0000313" key="3">
    <source>
        <dbReference type="Proteomes" id="UP000269019"/>
    </source>
</evidence>